<evidence type="ECO:0000256" key="2">
    <source>
        <dbReference type="ARBA" id="ARBA00022676"/>
    </source>
</evidence>
<dbReference type="GO" id="GO:0000139">
    <property type="term" value="C:Golgi membrane"/>
    <property type="evidence" value="ECO:0007669"/>
    <property type="project" value="UniProtKB-SubCell"/>
</dbReference>
<keyword evidence="2" id="KW-0328">Glycosyltransferase</keyword>
<feature type="transmembrane region" description="Helical" evidence="12">
    <location>
        <begin position="965"/>
        <end position="991"/>
    </location>
</feature>
<comment type="subcellular location">
    <subcellularLocation>
        <location evidence="1">Golgi apparatus membrane</location>
        <topology evidence="1">Multi-pass membrane protein</topology>
    </subcellularLocation>
</comment>
<evidence type="ECO:0000256" key="12">
    <source>
        <dbReference type="SAM" id="Phobius"/>
    </source>
</evidence>
<accession>A0AAV7G1F6</accession>
<dbReference type="FunFam" id="3.90.550.10:FF:000015">
    <property type="entry name" value="Glucomannan 4-beta-mannosyltransferase 9"/>
    <property type="match status" value="2"/>
</dbReference>
<dbReference type="EMBL" id="JAGFBR010000014">
    <property type="protein sequence ID" value="KAH0455925.1"/>
    <property type="molecule type" value="Genomic_DNA"/>
</dbReference>
<evidence type="ECO:0000313" key="14">
    <source>
        <dbReference type="EMBL" id="KAH0455925.1"/>
    </source>
</evidence>
<dbReference type="GO" id="GO:0051753">
    <property type="term" value="F:mannan synthase activity"/>
    <property type="evidence" value="ECO:0007669"/>
    <property type="project" value="TreeGrafter"/>
</dbReference>
<evidence type="ECO:0000256" key="5">
    <source>
        <dbReference type="ARBA" id="ARBA00022989"/>
    </source>
</evidence>
<reference evidence="14 15" key="1">
    <citation type="journal article" date="2021" name="Hortic Res">
        <title>Chromosome-scale assembly of the Dendrobium chrysotoxum genome enhances the understanding of orchid evolution.</title>
        <authorList>
            <person name="Zhang Y."/>
            <person name="Zhang G.Q."/>
            <person name="Zhang D."/>
            <person name="Liu X.D."/>
            <person name="Xu X.Y."/>
            <person name="Sun W.H."/>
            <person name="Yu X."/>
            <person name="Zhu X."/>
            <person name="Wang Z.W."/>
            <person name="Zhao X."/>
            <person name="Zhong W.Y."/>
            <person name="Chen H."/>
            <person name="Yin W.L."/>
            <person name="Huang T."/>
            <person name="Niu S.C."/>
            <person name="Liu Z.J."/>
        </authorList>
    </citation>
    <scope>NUCLEOTIDE SEQUENCE [LARGE SCALE GENOMIC DNA]</scope>
    <source>
        <strain evidence="14">Lindl</strain>
    </source>
</reference>
<evidence type="ECO:0000256" key="6">
    <source>
        <dbReference type="ARBA" id="ARBA00023034"/>
    </source>
</evidence>
<evidence type="ECO:0000256" key="7">
    <source>
        <dbReference type="ARBA" id="ARBA00023136"/>
    </source>
</evidence>
<feature type="transmembrane region" description="Helical" evidence="12">
    <location>
        <begin position="933"/>
        <end position="953"/>
    </location>
</feature>
<evidence type="ECO:0000256" key="10">
    <source>
        <dbReference type="ARBA" id="ARBA00060879"/>
    </source>
</evidence>
<dbReference type="AlphaFoldDB" id="A0AAV7G1F6"/>
<proteinExistence type="inferred from homology"/>
<evidence type="ECO:0000313" key="15">
    <source>
        <dbReference type="Proteomes" id="UP000775213"/>
    </source>
</evidence>
<keyword evidence="6" id="KW-0333">Golgi apparatus</keyword>
<dbReference type="Proteomes" id="UP000775213">
    <property type="component" value="Unassembled WGS sequence"/>
</dbReference>
<feature type="domain" description="Glycosyltransferase 2-like" evidence="13">
    <location>
        <begin position="755"/>
        <end position="970"/>
    </location>
</feature>
<feature type="transmembrane region" description="Helical" evidence="12">
    <location>
        <begin position="1072"/>
        <end position="1093"/>
    </location>
</feature>
<dbReference type="GO" id="GO:0071555">
    <property type="term" value="P:cell wall organization"/>
    <property type="evidence" value="ECO:0007669"/>
    <property type="project" value="UniProtKB-KW"/>
</dbReference>
<name>A0AAV7G1F6_DENCH</name>
<keyword evidence="3" id="KW-0808">Transferase</keyword>
<evidence type="ECO:0000256" key="8">
    <source>
        <dbReference type="ARBA" id="ARBA00023316"/>
    </source>
</evidence>
<evidence type="ECO:0000256" key="11">
    <source>
        <dbReference type="ARBA" id="ARBA00066505"/>
    </source>
</evidence>
<keyword evidence="5 12" id="KW-1133">Transmembrane helix</keyword>
<evidence type="ECO:0000259" key="13">
    <source>
        <dbReference type="Pfam" id="PF13632"/>
    </source>
</evidence>
<feature type="transmembrane region" description="Helical" evidence="12">
    <location>
        <begin position="576"/>
        <end position="597"/>
    </location>
</feature>
<feature type="transmembrane region" description="Helical" evidence="12">
    <location>
        <begin position="53"/>
        <end position="75"/>
    </location>
</feature>
<comment type="catalytic activity">
    <reaction evidence="9">
        <text>GDP-mannose + (glucomannan)n = GDP + (glucomannan)n+1.</text>
        <dbReference type="EC" id="2.4.1.32"/>
    </reaction>
</comment>
<keyword evidence="8" id="KW-0961">Cell wall biogenesis/degradation</keyword>
<dbReference type="GO" id="GO:0047259">
    <property type="term" value="F:glucomannan 4-beta-mannosyltransferase activity"/>
    <property type="evidence" value="ECO:0007669"/>
    <property type="project" value="UniProtKB-EC"/>
</dbReference>
<feature type="transmembrane region" description="Helical" evidence="12">
    <location>
        <begin position="20"/>
        <end position="41"/>
    </location>
</feature>
<evidence type="ECO:0000256" key="4">
    <source>
        <dbReference type="ARBA" id="ARBA00022692"/>
    </source>
</evidence>
<dbReference type="CDD" id="cd06437">
    <property type="entry name" value="CESA_CaSu_A2"/>
    <property type="match status" value="2"/>
</dbReference>
<comment type="similarity">
    <text evidence="10">Belongs to the glycosyltransferase 2 family. Plant cellulose synthase-like A subfamily.</text>
</comment>
<dbReference type="InterPro" id="IPR029044">
    <property type="entry name" value="Nucleotide-diphossugar_trans"/>
</dbReference>
<evidence type="ECO:0000256" key="9">
    <source>
        <dbReference type="ARBA" id="ARBA00051800"/>
    </source>
</evidence>
<organism evidence="14 15">
    <name type="scientific">Dendrobium chrysotoxum</name>
    <name type="common">Orchid</name>
    <dbReference type="NCBI Taxonomy" id="161865"/>
    <lineage>
        <taxon>Eukaryota</taxon>
        <taxon>Viridiplantae</taxon>
        <taxon>Streptophyta</taxon>
        <taxon>Embryophyta</taxon>
        <taxon>Tracheophyta</taxon>
        <taxon>Spermatophyta</taxon>
        <taxon>Magnoliopsida</taxon>
        <taxon>Liliopsida</taxon>
        <taxon>Asparagales</taxon>
        <taxon>Orchidaceae</taxon>
        <taxon>Epidendroideae</taxon>
        <taxon>Malaxideae</taxon>
        <taxon>Dendrobiinae</taxon>
        <taxon>Dendrobium</taxon>
    </lineage>
</organism>
<feature type="transmembrane region" description="Helical" evidence="12">
    <location>
        <begin position="609"/>
        <end position="634"/>
    </location>
</feature>
<keyword evidence="4 12" id="KW-0812">Transmembrane</keyword>
<gene>
    <name evidence="14" type="ORF">IEQ34_015957</name>
</gene>
<feature type="domain" description="Glycosyltransferase 2-like" evidence="13">
    <location>
        <begin position="208"/>
        <end position="402"/>
    </location>
</feature>
<feature type="transmembrane region" description="Helical" evidence="12">
    <location>
        <begin position="387"/>
        <end position="406"/>
    </location>
</feature>
<dbReference type="Pfam" id="PF13632">
    <property type="entry name" value="Glyco_trans_2_3"/>
    <property type="match status" value="2"/>
</dbReference>
<comment type="caution">
    <text evidence="14">The sequence shown here is derived from an EMBL/GenBank/DDBJ whole genome shotgun (WGS) entry which is preliminary data.</text>
</comment>
<feature type="transmembrane region" description="Helical" evidence="12">
    <location>
        <begin position="1046"/>
        <end position="1066"/>
    </location>
</feature>
<dbReference type="EC" id="2.4.1.32" evidence="11"/>
<feature type="transmembrane region" description="Helical" evidence="12">
    <location>
        <begin position="418"/>
        <end position="444"/>
    </location>
</feature>
<dbReference type="PANTHER" id="PTHR32044:SF21">
    <property type="entry name" value="GLUCOMANNAN 4-BETA-MANNOSYLTRANSFERASE 3-RELATED"/>
    <property type="match status" value="1"/>
</dbReference>
<evidence type="ECO:0000256" key="1">
    <source>
        <dbReference type="ARBA" id="ARBA00004653"/>
    </source>
</evidence>
<keyword evidence="7 12" id="KW-0472">Membrane</keyword>
<sequence>MEGVITFWLYDHIRMLIDGLLSHIWMTLLWMRVVVILPILRKIIVALMWTRRVMILPLMKAMLVICLVLLVLVMMQRTSMGFASLYSKIFRRRPERIYKCHSVEEDEELGSLAYPLVLVQIPMYNEKEVYQLSIRAACNITWPTDRVIIQVLDDSTDPMIKELIYEECGRWLKKGKNIKYERRENRKGYKAGALKMGMKHDYVQICEYVAMFDADFQPEPDFLIRTIPFLIHNPNLALVQARWKFVNADDCMMTRMQEMSMNYHFKVEQESGSTTCGFFGYNGTAGVWRIQAINDAGGWEDRTTVEDMDLAVRATLRGWKFVYIGSIKVKSELPSTFKAYRYQQHRWSCGPAVLFKKLFWEILLAKQVSFLKKFYIIYSFFIARRIVTHFVTFFFFCVFIPLSIFFPEIKIPRWGIIYLPTAITLLNAVGTPSSIHLLVFWALFENVMALHRCQAVLIGLFEAGRSTEWIVTQKLGDVSKTKTNISISKQSREKFCERCYPLELLMGVFLLLCGCYDYKFGNNHFFGLFFMQCIAFFVIGFGRSTNLSLQVSLVRAYEYIFVPTDRRLLRIWAALLWMRDVVILPTMKAVMAALLWLKEVIVLPLMKGILAVCLVMLVFVLIEKVLMGFTSLYVKIFCRKPEKIYKCHPIEEDEELGSLAYPMVLVQIPMYNEKEVYQLSIRAACNITWPADRVIIQVLDDSTDPMIKELIYEECGRWLKKGKNIKYERRENRKGYKAGALKMGMKHDYVQICEYVAMFDADFQPDPDFLIRTIPFLVHNPDLALVQARWKFVNADECMMTRLQEMSMDYHFKVEQESGSTSWGFFGFNGTAGVWRIQAINDAGGWEDRSTVEDMDLAVRATLRGWKFVYVGSIKVKSELPSTFKAYRFQQHRWSCGPAVLFKKLFWEILLAKKASFLKKFYIIYSFFFARRIVTHFVTFFFFCVVIPLTIFMPEIKIPTWALVYVPTAITLLNAVGTPSSIHLLVFWILFENVMSLHRSKAVIIGLCETGRATEWIVTKKLGDTSKAKTNTASSKQSRVKLWDRFYPLELLMGAFLLLCGCYDYKFGNDYFFIFIIMQSFTFLVIGFGYVGVRAPRDD</sequence>
<keyword evidence="15" id="KW-1185">Reference proteome</keyword>
<dbReference type="SUPFAM" id="SSF53448">
    <property type="entry name" value="Nucleotide-diphospho-sugar transferases"/>
    <property type="match status" value="2"/>
</dbReference>
<evidence type="ECO:0000256" key="3">
    <source>
        <dbReference type="ARBA" id="ARBA00022679"/>
    </source>
</evidence>
<feature type="transmembrane region" description="Helical" evidence="12">
    <location>
        <begin position="525"/>
        <end position="542"/>
    </location>
</feature>
<dbReference type="InterPro" id="IPR001173">
    <property type="entry name" value="Glyco_trans_2-like"/>
</dbReference>
<dbReference type="PANTHER" id="PTHR32044">
    <property type="entry name" value="GLUCOMANNAN 4-BETA-MANNOSYLTRANSFERASE 9"/>
    <property type="match status" value="1"/>
</dbReference>
<protein>
    <recommendedName>
        <fullName evidence="11">glucomannan 4-beta-mannosyltransferase</fullName>
        <ecNumber evidence="11">2.4.1.32</ecNumber>
    </recommendedName>
</protein>
<dbReference type="Gene3D" id="3.90.550.10">
    <property type="entry name" value="Spore Coat Polysaccharide Biosynthesis Protein SpsA, Chain A"/>
    <property type="match status" value="2"/>
</dbReference>